<evidence type="ECO:0000256" key="15">
    <source>
        <dbReference type="SAM" id="MobiDB-lite"/>
    </source>
</evidence>
<keyword evidence="3" id="KW-0548">Nucleotidyltransferase</keyword>
<dbReference type="Pfam" id="PF00078">
    <property type="entry name" value="RVT_1"/>
    <property type="match status" value="1"/>
</dbReference>
<evidence type="ECO:0000256" key="8">
    <source>
        <dbReference type="ARBA" id="ARBA00022801"/>
    </source>
</evidence>
<dbReference type="GO" id="GO:0003677">
    <property type="term" value="F:DNA binding"/>
    <property type="evidence" value="ECO:0007669"/>
    <property type="project" value="UniProtKB-KW"/>
</dbReference>
<dbReference type="PANTHER" id="PTHR37984:SF5">
    <property type="entry name" value="PROTEIN NYNRIN-LIKE"/>
    <property type="match status" value="1"/>
</dbReference>
<dbReference type="InterPro" id="IPR000477">
    <property type="entry name" value="RT_dom"/>
</dbReference>
<keyword evidence="18" id="KW-1185">Reference proteome</keyword>
<evidence type="ECO:0000259" key="16">
    <source>
        <dbReference type="PROSITE" id="PS50994"/>
    </source>
</evidence>
<evidence type="ECO:0000256" key="6">
    <source>
        <dbReference type="ARBA" id="ARBA00022750"/>
    </source>
</evidence>
<keyword evidence="2" id="KW-0808">Transferase</keyword>
<evidence type="ECO:0000256" key="1">
    <source>
        <dbReference type="ARBA" id="ARBA00022670"/>
    </source>
</evidence>
<reference evidence="17 18" key="1">
    <citation type="submission" date="2020-12" db="EMBL/GenBank/DDBJ databases">
        <title>Concerted genomic and epigenomic changes stabilize Arabidopsis allopolyploids.</title>
        <authorList>
            <person name="Chen Z."/>
        </authorList>
    </citation>
    <scope>NUCLEOTIDE SEQUENCE [LARGE SCALE GENOMIC DNA]</scope>
    <source>
        <strain evidence="17">As9502</strain>
        <tissue evidence="17">Leaf</tissue>
    </source>
</reference>
<dbReference type="CDD" id="cd00303">
    <property type="entry name" value="retropepsin_like"/>
    <property type="match status" value="1"/>
</dbReference>
<dbReference type="PROSITE" id="PS00141">
    <property type="entry name" value="ASP_PROTEASE"/>
    <property type="match status" value="1"/>
</dbReference>
<keyword evidence="7" id="KW-0255">Endonuclease</keyword>
<dbReference type="InterPro" id="IPR001584">
    <property type="entry name" value="Integrase_cat-core"/>
</dbReference>
<dbReference type="PANTHER" id="PTHR37984">
    <property type="entry name" value="PROTEIN CBG26694"/>
    <property type="match status" value="1"/>
</dbReference>
<name>A0A8T1XQ66_ARASU</name>
<organism evidence="17 18">
    <name type="scientific">Arabidopsis suecica</name>
    <name type="common">Swedish thale-cress</name>
    <name type="synonym">Cardaminopsis suecica</name>
    <dbReference type="NCBI Taxonomy" id="45249"/>
    <lineage>
        <taxon>Eukaryota</taxon>
        <taxon>Viridiplantae</taxon>
        <taxon>Streptophyta</taxon>
        <taxon>Embryophyta</taxon>
        <taxon>Tracheophyta</taxon>
        <taxon>Spermatophyta</taxon>
        <taxon>Magnoliopsida</taxon>
        <taxon>eudicotyledons</taxon>
        <taxon>Gunneridae</taxon>
        <taxon>Pentapetalae</taxon>
        <taxon>rosids</taxon>
        <taxon>malvids</taxon>
        <taxon>Brassicales</taxon>
        <taxon>Brassicaceae</taxon>
        <taxon>Camelineae</taxon>
        <taxon>Arabidopsis</taxon>
    </lineage>
</organism>
<protein>
    <submittedName>
        <fullName evidence="17">Retrotransposon gag domain</fullName>
    </submittedName>
</protein>
<dbReference type="FunFam" id="3.30.70.270:FF:000003">
    <property type="entry name" value="Transposon Ty3-G Gag-Pol polyprotein"/>
    <property type="match status" value="1"/>
</dbReference>
<keyword evidence="14" id="KW-0233">DNA recombination</keyword>
<keyword evidence="13" id="KW-0238">DNA-binding</keyword>
<sequence length="1422" mass="159407">MARGAGVSGRGRGRGRAGALEGAAMEQIAGLQPEVEEGTGAVDGTGVAAAELAGGGAGERVVGADNPGVLGAAAGVAQGQDGGLADLLRQLLERLPGVVPVQAPVAQQVPVAPRVQEEVQPRAAVAGGVPSYIKMMEQLQKIGTGYFSGGPSSEEADTWRDRVERNFRSTRSPEEYRVDLAVHFLEKDAHLWWRSVIARRSQAEMTWADFLKEFNAKYFPQEALDRMEARFLRLSQEERTGEVLPAIPAAQPKRTQQQVAPGRGGKPAQGQKRKWDHTSRVGQSGQGGRAGCFSCGSLDHKWQRCSRARSRRAGCSWRRSQHHLRGTPRSRWETPAPEQRSLVCGGTLLVGGVEAHVLFDSGASHCCITSDCALRGNIRGDPGEQVGPVKVAGGGLLEVFGRVKGVDIQIAGESMPADLIICPVELHDVILGMDWLDQYRVHLDCHRGRVSFERPEGRLVFQGVRPTSTSLVISAVQAGRMIEKGYEAYLGLPPSRSDPFTIELEPGTALLSKAPYRMAPAEMTELKKQLEDLFGKGFIRPSTSPWRAPVLFVKKKDGCFRLSIDYRGLNRVTVKNKYPLPRIDDLLDQLRSATWFSKIDLASGYHQIPIAEADVRKTAFRTRYGHFEFVVMPFGGVFQEFLDEFVIIFIDDILVYSKSHEEHEVHLRRVMERLREQKLFAKLSKCSFWQREMGFMGHIVSAEGVSMVSEKIEAIRDWPRPTNATEIRSFLGLAGYYRRFVKGFASMAQPMTKLTGKDVPFIWSPKCEQGFESLKELLTSTPVLALPEHGEPYTVYTDASRVGWGCVLMQRGKVIAYASQQLRKHEGNYPTHDLEMAAVVFALKIWRSYLYGGQVQVLTDHKSLRYIFTQPELNLSQRRWMELVADYDLEIAYHPGKANVVADALSRKRAGAAPGQSVEALVSEIGALRLCAITREPLGLEAVDHADLLSRVRLAQEKDEGLIAASKAEGSEYQFASNGTILVHGRVCVPKDEGLRQEILSEAHASMFSIHPGATKMYRDLKRYYHWVGMKRDVADWVAKCDTCQLVKAEHQVPGGLLRSLPIPEWKCDMITMDFVVGLPLSRTKDSIWVIVDRLTKSAHFLAIRKIDGVAVLAKKYVSEIVKLHGVPVSIVSDRDPRFTSAFWDAFQAEMGTKVHMSTAYHPQTDGQSERTIQTLEDMLRMCVLDWGGHWADHLSLAEFAYNNSYQASIGMAPYEALYGRPCRTPLCWTQVGERSIYGADFVQATSERIRVLKLNMKEAQDRQRSYADKRRRELEFEVGDRVYLMMAMLRGSNRSISENKLSPRYMGPFEIVERVGPVAYRLELPEVMRAFHKVFHVSMLRKCLRKDDQVLAKIPEDLQPNMTVEARPVRILERRIKELRRKKIPFIRVQWDCDGVSEETWEPESRIEAKFGKWFEKQAAA</sequence>
<evidence type="ECO:0000256" key="13">
    <source>
        <dbReference type="ARBA" id="ARBA00023125"/>
    </source>
</evidence>
<evidence type="ECO:0000256" key="3">
    <source>
        <dbReference type="ARBA" id="ARBA00022695"/>
    </source>
</evidence>
<comment type="caution">
    <text evidence="17">The sequence shown here is derived from an EMBL/GenBank/DDBJ whole genome shotgun (WGS) entry which is preliminary data.</text>
</comment>
<dbReference type="Proteomes" id="UP000694251">
    <property type="component" value="Chromosome 13"/>
</dbReference>
<dbReference type="Pfam" id="PF24626">
    <property type="entry name" value="SH3_Tf2-1"/>
    <property type="match status" value="1"/>
</dbReference>
<accession>A0A8T1XQ66</accession>
<evidence type="ECO:0000256" key="7">
    <source>
        <dbReference type="ARBA" id="ARBA00022759"/>
    </source>
</evidence>
<evidence type="ECO:0000256" key="12">
    <source>
        <dbReference type="ARBA" id="ARBA00022932"/>
    </source>
</evidence>
<keyword evidence="8" id="KW-0378">Hydrolase</keyword>
<keyword evidence="6" id="KW-0064">Aspartyl protease</keyword>
<dbReference type="GO" id="GO:0004190">
    <property type="term" value="F:aspartic-type endopeptidase activity"/>
    <property type="evidence" value="ECO:0007669"/>
    <property type="project" value="UniProtKB-KW"/>
</dbReference>
<evidence type="ECO:0000256" key="2">
    <source>
        <dbReference type="ARBA" id="ARBA00022679"/>
    </source>
</evidence>
<dbReference type="GO" id="GO:0046872">
    <property type="term" value="F:metal ion binding"/>
    <property type="evidence" value="ECO:0007669"/>
    <property type="project" value="UniProtKB-KW"/>
</dbReference>
<dbReference type="GO" id="GO:0004519">
    <property type="term" value="F:endonuclease activity"/>
    <property type="evidence" value="ECO:0007669"/>
    <property type="project" value="UniProtKB-KW"/>
</dbReference>
<evidence type="ECO:0000256" key="4">
    <source>
        <dbReference type="ARBA" id="ARBA00022722"/>
    </source>
</evidence>
<dbReference type="GO" id="GO:0006310">
    <property type="term" value="P:DNA recombination"/>
    <property type="evidence" value="ECO:0007669"/>
    <property type="project" value="UniProtKB-KW"/>
</dbReference>
<proteinExistence type="predicted"/>
<feature type="domain" description="Integrase catalytic" evidence="16">
    <location>
        <begin position="1058"/>
        <end position="1222"/>
    </location>
</feature>
<keyword evidence="1" id="KW-0645">Protease</keyword>
<feature type="region of interest" description="Disordered" evidence="15">
    <location>
        <begin position="249"/>
        <end position="283"/>
    </location>
</feature>
<dbReference type="CDD" id="cd01647">
    <property type="entry name" value="RT_LTR"/>
    <property type="match status" value="1"/>
</dbReference>
<dbReference type="EMBL" id="JAEFBJ010000013">
    <property type="protein sequence ID" value="KAG7536811.1"/>
    <property type="molecule type" value="Genomic_DNA"/>
</dbReference>
<dbReference type="InterPro" id="IPR050951">
    <property type="entry name" value="Retrovirus_Pol_polyprotein"/>
</dbReference>
<dbReference type="Pfam" id="PF03732">
    <property type="entry name" value="Retrotrans_gag"/>
    <property type="match status" value="1"/>
</dbReference>
<keyword evidence="11" id="KW-0695">RNA-directed DNA polymerase</keyword>
<keyword evidence="9" id="KW-0460">Magnesium</keyword>
<dbReference type="OrthoDB" id="1105810at2759"/>
<evidence type="ECO:0000256" key="14">
    <source>
        <dbReference type="ARBA" id="ARBA00023172"/>
    </source>
</evidence>
<evidence type="ECO:0000256" key="9">
    <source>
        <dbReference type="ARBA" id="ARBA00022842"/>
    </source>
</evidence>
<dbReference type="InterPro" id="IPR001969">
    <property type="entry name" value="Aspartic_peptidase_AS"/>
</dbReference>
<dbReference type="FunFam" id="3.30.70.270:FF:000020">
    <property type="entry name" value="Transposon Tf2-6 polyprotein-like Protein"/>
    <property type="match status" value="1"/>
</dbReference>
<keyword evidence="12" id="KW-0239">DNA-directed DNA polymerase</keyword>
<keyword evidence="10" id="KW-0229">DNA integration</keyword>
<evidence type="ECO:0000256" key="11">
    <source>
        <dbReference type="ARBA" id="ARBA00022918"/>
    </source>
</evidence>
<dbReference type="CDD" id="cd09274">
    <property type="entry name" value="RNase_HI_RT_Ty3"/>
    <property type="match status" value="1"/>
</dbReference>
<dbReference type="GO" id="GO:0003887">
    <property type="term" value="F:DNA-directed DNA polymerase activity"/>
    <property type="evidence" value="ECO:0007669"/>
    <property type="project" value="UniProtKB-KW"/>
</dbReference>
<dbReference type="InterPro" id="IPR041373">
    <property type="entry name" value="RT_RNaseH"/>
</dbReference>
<gene>
    <name evidence="17" type="ORF">ISN44_As13g007380</name>
</gene>
<evidence type="ECO:0000313" key="18">
    <source>
        <dbReference type="Proteomes" id="UP000694251"/>
    </source>
</evidence>
<dbReference type="GO" id="GO:0015074">
    <property type="term" value="P:DNA integration"/>
    <property type="evidence" value="ECO:0007669"/>
    <property type="project" value="UniProtKB-KW"/>
</dbReference>
<keyword evidence="4" id="KW-0540">Nuclease</keyword>
<dbReference type="Pfam" id="PF17921">
    <property type="entry name" value="Integrase_H2C2"/>
    <property type="match status" value="1"/>
</dbReference>
<dbReference type="InterPro" id="IPR005162">
    <property type="entry name" value="Retrotrans_gag_dom"/>
</dbReference>
<dbReference type="InterPro" id="IPR041588">
    <property type="entry name" value="Integrase_H2C2"/>
</dbReference>
<dbReference type="InterPro" id="IPR056924">
    <property type="entry name" value="SH3_Tf2-1"/>
</dbReference>
<keyword evidence="5" id="KW-0479">Metal-binding</keyword>
<dbReference type="PROSITE" id="PS50994">
    <property type="entry name" value="INTEGRASE"/>
    <property type="match status" value="1"/>
</dbReference>
<evidence type="ECO:0000256" key="10">
    <source>
        <dbReference type="ARBA" id="ARBA00022908"/>
    </source>
</evidence>
<dbReference type="Pfam" id="PF08284">
    <property type="entry name" value="RVP_2"/>
    <property type="match status" value="1"/>
</dbReference>
<dbReference type="GO" id="GO:0003964">
    <property type="term" value="F:RNA-directed DNA polymerase activity"/>
    <property type="evidence" value="ECO:0007669"/>
    <property type="project" value="UniProtKB-KW"/>
</dbReference>
<evidence type="ECO:0000313" key="17">
    <source>
        <dbReference type="EMBL" id="KAG7536811.1"/>
    </source>
</evidence>
<dbReference type="Pfam" id="PF17917">
    <property type="entry name" value="RT_RNaseH"/>
    <property type="match status" value="1"/>
</dbReference>
<dbReference type="GO" id="GO:0006508">
    <property type="term" value="P:proteolysis"/>
    <property type="evidence" value="ECO:0007669"/>
    <property type="project" value="UniProtKB-KW"/>
</dbReference>
<evidence type="ECO:0000256" key="5">
    <source>
        <dbReference type="ARBA" id="ARBA00022723"/>
    </source>
</evidence>